<evidence type="ECO:0000313" key="2">
    <source>
        <dbReference type="EMBL" id="SVP91629.1"/>
    </source>
</evidence>
<dbReference type="Gene3D" id="1.25.10.10">
    <property type="entry name" value="Leucine-rich Repeat Variant"/>
    <property type="match status" value="1"/>
</dbReference>
<gene>
    <name evidence="1" type="ORF">TAT_000170700</name>
    <name evidence="2" type="ORF">TAV_000170900</name>
</gene>
<dbReference type="EMBL" id="UIVT01000002">
    <property type="protein sequence ID" value="SVP91009.1"/>
    <property type="molecule type" value="Genomic_DNA"/>
</dbReference>
<dbReference type="VEuPathDB" id="PiroplasmaDB:TA13295"/>
<dbReference type="AlphaFoldDB" id="A0A3B0N230"/>
<protein>
    <recommendedName>
        <fullName evidence="3">Hsp70 nucleotide exchange factor fes1</fullName>
    </recommendedName>
</protein>
<dbReference type="PANTHER" id="PTHR19316">
    <property type="entry name" value="PROTEIN FOLDING REGULATOR"/>
    <property type="match status" value="1"/>
</dbReference>
<dbReference type="GO" id="GO:0005783">
    <property type="term" value="C:endoplasmic reticulum"/>
    <property type="evidence" value="ECO:0007669"/>
    <property type="project" value="TreeGrafter"/>
</dbReference>
<reference evidence="2" key="1">
    <citation type="submission" date="2018-07" db="EMBL/GenBank/DDBJ databases">
        <authorList>
            <person name="Quirk P.G."/>
            <person name="Krulwich T.A."/>
        </authorList>
    </citation>
    <scope>NUCLEOTIDE SEQUENCE</scope>
    <source>
        <strain evidence="2">Anand</strain>
    </source>
</reference>
<proteinExistence type="predicted"/>
<name>A0A3B0N230_THEAN</name>
<organism evidence="2">
    <name type="scientific">Theileria annulata</name>
    <dbReference type="NCBI Taxonomy" id="5874"/>
    <lineage>
        <taxon>Eukaryota</taxon>
        <taxon>Sar</taxon>
        <taxon>Alveolata</taxon>
        <taxon>Apicomplexa</taxon>
        <taxon>Aconoidasida</taxon>
        <taxon>Piroplasmida</taxon>
        <taxon>Theileriidae</taxon>
        <taxon>Theileria</taxon>
    </lineage>
</organism>
<accession>A0A3B0N230</accession>
<evidence type="ECO:0008006" key="3">
    <source>
        <dbReference type="Google" id="ProtNLM"/>
    </source>
</evidence>
<dbReference type="InterPro" id="IPR011989">
    <property type="entry name" value="ARM-like"/>
</dbReference>
<sequence>MSLPNWKGLLKWSLSKVDPKRKEEVKQMSKEDLDFLEGALSSVNEHEKQVANSVSEVNRISKAFLTSENGENKNKEIEFDKKVLLESMQKLEEYFEEHPSNATSLARQGLLESFTLLLKSDDMEVLSSTLSIISCSFSNNESVLEEASKTQLVPNLLKLKNKLKDTQLEPRLITAISSSIRNCRRAEQLFVTLGGLSYLKDSLESTNLKTRERAILLFNHFISLDKASRLIMATLNPYKILNLLLPLDPENNGIQFTELSCTLVFLILQKHSNAFTGEELNEVSKVLDRELQSLGSLNAVDYEKAKQIEHLLICYPKGGIIFLPFDTVLEI</sequence>
<evidence type="ECO:0000313" key="1">
    <source>
        <dbReference type="EMBL" id="SVP91009.1"/>
    </source>
</evidence>
<dbReference type="PANTHER" id="PTHR19316:SF18">
    <property type="entry name" value="HSP70-BINDING PROTEIN 1"/>
    <property type="match status" value="1"/>
</dbReference>
<dbReference type="SUPFAM" id="SSF48371">
    <property type="entry name" value="ARM repeat"/>
    <property type="match status" value="1"/>
</dbReference>
<dbReference type="InterPro" id="IPR050693">
    <property type="entry name" value="Hsp70_NEF-Inhibitors"/>
</dbReference>
<dbReference type="EMBL" id="UIVS01000002">
    <property type="protein sequence ID" value="SVP91629.1"/>
    <property type="molecule type" value="Genomic_DNA"/>
</dbReference>
<dbReference type="GO" id="GO:0000774">
    <property type="term" value="F:adenyl-nucleotide exchange factor activity"/>
    <property type="evidence" value="ECO:0007669"/>
    <property type="project" value="TreeGrafter"/>
</dbReference>
<dbReference type="InterPro" id="IPR016024">
    <property type="entry name" value="ARM-type_fold"/>
</dbReference>